<gene>
    <name evidence="9" type="primary">LOC114340335</name>
</gene>
<sequence>MQKIIILTSSQYQLLRPIILICKYCCILPFAIKQNGNDWWIYWTWWSIIAGVIGVVTIGTSALYGVYTNYYVKAVFKIRIYSFSTKLVNGASMSTLIITFLICSVSSNVNFKYLQEYFFHLTKADNFTKFVPSVRKAKTYTKILYGTIFIKMLIYSIDLAVWSKIAYPESSIIGYSINQLPFYLLFLIMELATIYYHFLVKCIDDRLSYLNTRLREKYCYYKNPVKCAADNISKYGLLQKDITSDKRSEAVDKTKINYLKGYECLVEASTALNNYFGAKLLILLFGAFFYLLITPYDLYTAMLHRQHLFILLQVLWMAGHLWRLLILIEPCNAIAQEVQKMSLIVCKILNIKTDMEPNEKLQLLLSVLDHCPIKFTSCNIIAMDRKLLISIAGGVTTYLVILFQFGG</sequence>
<dbReference type="GO" id="GO:0043025">
    <property type="term" value="C:neuronal cell body"/>
    <property type="evidence" value="ECO:0007669"/>
    <property type="project" value="TreeGrafter"/>
</dbReference>
<dbReference type="InParanoid" id="A0A6P7GST6"/>
<keyword evidence="3 8" id="KW-0812">Transmembrane</keyword>
<reference evidence="9" key="1">
    <citation type="submission" date="2025-08" db="UniProtKB">
        <authorList>
            <consortium name="RefSeq"/>
        </authorList>
    </citation>
    <scope>IDENTIFICATION</scope>
    <source>
        <tissue evidence="9">Whole insect</tissue>
    </source>
</reference>
<feature type="transmembrane region" description="Helical" evidence="8">
    <location>
        <begin position="87"/>
        <end position="107"/>
    </location>
</feature>
<dbReference type="GO" id="GO:0007165">
    <property type="term" value="P:signal transduction"/>
    <property type="evidence" value="ECO:0007669"/>
    <property type="project" value="UniProtKB-KW"/>
</dbReference>
<feature type="transmembrane region" description="Helical" evidence="8">
    <location>
        <begin position="275"/>
        <end position="296"/>
    </location>
</feature>
<evidence type="ECO:0000256" key="2">
    <source>
        <dbReference type="ARBA" id="ARBA00022475"/>
    </source>
</evidence>
<dbReference type="GO" id="GO:0030425">
    <property type="term" value="C:dendrite"/>
    <property type="evidence" value="ECO:0007669"/>
    <property type="project" value="TreeGrafter"/>
</dbReference>
<comment type="subcellular location">
    <subcellularLocation>
        <location evidence="1 8">Cell membrane</location>
        <topology evidence="1 8">Multi-pass membrane protein</topology>
    </subcellularLocation>
</comment>
<organism evidence="9">
    <name type="scientific">Diabrotica virgifera virgifera</name>
    <name type="common">western corn rootworm</name>
    <dbReference type="NCBI Taxonomy" id="50390"/>
    <lineage>
        <taxon>Eukaryota</taxon>
        <taxon>Metazoa</taxon>
        <taxon>Ecdysozoa</taxon>
        <taxon>Arthropoda</taxon>
        <taxon>Hexapoda</taxon>
        <taxon>Insecta</taxon>
        <taxon>Pterygota</taxon>
        <taxon>Neoptera</taxon>
        <taxon>Endopterygota</taxon>
        <taxon>Coleoptera</taxon>
        <taxon>Polyphaga</taxon>
        <taxon>Cucujiformia</taxon>
        <taxon>Chrysomeloidea</taxon>
        <taxon>Chrysomelidae</taxon>
        <taxon>Galerucinae</taxon>
        <taxon>Diabroticina</taxon>
        <taxon>Diabroticites</taxon>
        <taxon>Diabrotica</taxon>
    </lineage>
</organism>
<evidence type="ECO:0000256" key="3">
    <source>
        <dbReference type="ARBA" id="ARBA00022692"/>
    </source>
</evidence>
<evidence type="ECO:0000256" key="6">
    <source>
        <dbReference type="ARBA" id="ARBA00023170"/>
    </source>
</evidence>
<dbReference type="Pfam" id="PF08395">
    <property type="entry name" value="7tm_7"/>
    <property type="match status" value="1"/>
</dbReference>
<keyword evidence="6 8" id="KW-0675">Receptor</keyword>
<evidence type="ECO:0000313" key="9">
    <source>
        <dbReference type="RefSeq" id="XP_028146875.1"/>
    </source>
</evidence>
<comment type="similarity">
    <text evidence="8">Belongs to the insect chemoreceptor superfamily. Gustatory receptor (GR) family.</text>
</comment>
<accession>A0A6P7GST6</accession>
<evidence type="ECO:0000256" key="5">
    <source>
        <dbReference type="ARBA" id="ARBA00023136"/>
    </source>
</evidence>
<feature type="transmembrane region" description="Helical" evidence="8">
    <location>
        <begin position="182"/>
        <end position="200"/>
    </location>
</feature>
<keyword evidence="2 8" id="KW-1003">Cell membrane</keyword>
<evidence type="ECO:0000256" key="7">
    <source>
        <dbReference type="ARBA" id="ARBA00023224"/>
    </source>
</evidence>
<keyword evidence="7 8" id="KW-0807">Transducer</keyword>
<dbReference type="GO" id="GO:0005886">
    <property type="term" value="C:plasma membrane"/>
    <property type="evidence" value="ECO:0007669"/>
    <property type="project" value="UniProtKB-SubCell"/>
</dbReference>
<protein>
    <recommendedName>
        <fullName evidence="8">Gustatory receptor</fullName>
    </recommendedName>
</protein>
<feature type="transmembrane region" description="Helical" evidence="8">
    <location>
        <begin position="143"/>
        <end position="162"/>
    </location>
</feature>
<name>A0A6P7GST6_DIAVI</name>
<dbReference type="GO" id="GO:0008049">
    <property type="term" value="P:male courtship behavior"/>
    <property type="evidence" value="ECO:0007669"/>
    <property type="project" value="TreeGrafter"/>
</dbReference>
<dbReference type="GO" id="GO:0007635">
    <property type="term" value="P:chemosensory behavior"/>
    <property type="evidence" value="ECO:0007669"/>
    <property type="project" value="TreeGrafter"/>
</dbReference>
<keyword evidence="4 8" id="KW-1133">Transmembrane helix</keyword>
<dbReference type="GO" id="GO:0050909">
    <property type="term" value="P:sensory perception of taste"/>
    <property type="evidence" value="ECO:0007669"/>
    <property type="project" value="InterPro"/>
</dbReference>
<dbReference type="PANTHER" id="PTHR21143:SF123">
    <property type="entry name" value="GUSTATORY RECEPTOR FOR SUGAR TASTE 43A-RELATED"/>
    <property type="match status" value="1"/>
</dbReference>
<evidence type="ECO:0000256" key="4">
    <source>
        <dbReference type="ARBA" id="ARBA00022989"/>
    </source>
</evidence>
<proteinExistence type="inferred from homology"/>
<dbReference type="PANTHER" id="PTHR21143">
    <property type="entry name" value="INVERTEBRATE GUSTATORY RECEPTOR"/>
    <property type="match status" value="1"/>
</dbReference>
<feature type="transmembrane region" description="Helical" evidence="8">
    <location>
        <begin position="308"/>
        <end position="328"/>
    </location>
</feature>
<feature type="transmembrane region" description="Helical" evidence="8">
    <location>
        <begin position="44"/>
        <end position="67"/>
    </location>
</feature>
<dbReference type="RefSeq" id="XP_028146875.1">
    <property type="nucleotide sequence ID" value="XM_028291074.1"/>
</dbReference>
<feature type="transmembrane region" description="Helical" evidence="8">
    <location>
        <begin position="12"/>
        <end position="32"/>
    </location>
</feature>
<evidence type="ECO:0000256" key="1">
    <source>
        <dbReference type="ARBA" id="ARBA00004651"/>
    </source>
</evidence>
<comment type="function">
    <text evidence="8">Gustatory receptor which mediates acceptance or avoidance behavior, depending on its substrates.</text>
</comment>
<dbReference type="InterPro" id="IPR013604">
    <property type="entry name" value="7TM_chemorcpt"/>
</dbReference>
<keyword evidence="5 8" id="KW-0472">Membrane</keyword>
<dbReference type="GO" id="GO:0030424">
    <property type="term" value="C:axon"/>
    <property type="evidence" value="ECO:0007669"/>
    <property type="project" value="TreeGrafter"/>
</dbReference>
<evidence type="ECO:0000256" key="8">
    <source>
        <dbReference type="RuleBase" id="RU363108"/>
    </source>
</evidence>
<dbReference type="AlphaFoldDB" id="A0A6P7GST6"/>